<dbReference type="EMBL" id="KQ421827">
    <property type="protein sequence ID" value="KOF76269.1"/>
    <property type="molecule type" value="Genomic_DNA"/>
</dbReference>
<evidence type="ECO:0000256" key="8">
    <source>
        <dbReference type="SAM" id="MobiDB-lite"/>
    </source>
</evidence>
<dbReference type="PANTHER" id="PTHR31542">
    <property type="entry name" value="39A RIBOSOMAL PROTEIN L50, MITOCHONDRIAL"/>
    <property type="match status" value="1"/>
</dbReference>
<comment type="similarity">
    <text evidence="2">Belongs to the mitochondrion-specific ribosomal protein mL50 family.</text>
</comment>
<evidence type="ECO:0000256" key="2">
    <source>
        <dbReference type="ARBA" id="ARBA00008860"/>
    </source>
</evidence>
<evidence type="ECO:0000256" key="7">
    <source>
        <dbReference type="ARBA" id="ARBA00035398"/>
    </source>
</evidence>
<dbReference type="GO" id="GO:0005762">
    <property type="term" value="C:mitochondrial large ribosomal subunit"/>
    <property type="evidence" value="ECO:0007669"/>
    <property type="project" value="TreeGrafter"/>
</dbReference>
<dbReference type="OMA" id="MERITCE"/>
<dbReference type="KEGG" id="obi:106876889"/>
<dbReference type="Pfam" id="PF10501">
    <property type="entry name" value="Ribosomal_L50"/>
    <property type="match status" value="1"/>
</dbReference>
<evidence type="ECO:0000256" key="1">
    <source>
        <dbReference type="ARBA" id="ARBA00004173"/>
    </source>
</evidence>
<dbReference type="OrthoDB" id="9939609at2759"/>
<name>A0A0L8GHD4_OCTBM</name>
<feature type="region of interest" description="Disordered" evidence="8">
    <location>
        <begin position="46"/>
        <end position="68"/>
    </location>
</feature>
<evidence type="ECO:0000256" key="6">
    <source>
        <dbReference type="ARBA" id="ARBA00035183"/>
    </source>
</evidence>
<keyword evidence="3" id="KW-0689">Ribosomal protein</keyword>
<accession>A0A0L8GHD4</accession>
<reference evidence="9" key="1">
    <citation type="submission" date="2015-07" db="EMBL/GenBank/DDBJ databases">
        <title>MeaNS - Measles Nucleotide Surveillance Program.</title>
        <authorList>
            <person name="Tran T."/>
            <person name="Druce J."/>
        </authorList>
    </citation>
    <scope>NUCLEOTIDE SEQUENCE</scope>
    <source>
        <strain evidence="9">UCB-OBI-ISO-001</strain>
        <tissue evidence="9">Gonad</tissue>
    </source>
</reference>
<keyword evidence="4" id="KW-0496">Mitochondrion</keyword>
<dbReference type="AlphaFoldDB" id="A0A0L8GHD4"/>
<evidence type="ECO:0000313" key="9">
    <source>
        <dbReference type="EMBL" id="KOF76269.1"/>
    </source>
</evidence>
<dbReference type="STRING" id="37653.A0A0L8GHD4"/>
<keyword evidence="5" id="KW-0687">Ribonucleoprotein</keyword>
<evidence type="ECO:0000256" key="5">
    <source>
        <dbReference type="ARBA" id="ARBA00023274"/>
    </source>
</evidence>
<evidence type="ECO:0000256" key="3">
    <source>
        <dbReference type="ARBA" id="ARBA00022980"/>
    </source>
</evidence>
<sequence>MSSFCRTLLKPVTSAPSGIASVAPFLVQIPLRTAFFRKNAKKDESDERSFNPIQDGPSTRDRYSSLKKRTSVRTVESYKPPSNVGHKMEQIATDIFGKVSDWKKITLDDRLLKFKFLCKCIEEFEHDIPNTELNFITDVTKAMEFFQTEIRDTSSYEDISKLDLPRNLHIQMEPVRFHPDTDTMYDGKTAFPGRPTVVSSIKYKHKYKGHDGQHRVKTSS</sequence>
<dbReference type="PANTHER" id="PTHR31542:SF1">
    <property type="entry name" value="LARGE RIBOSOMAL SUBUNIT PROTEIN ML50"/>
    <property type="match status" value="1"/>
</dbReference>
<evidence type="ECO:0000256" key="4">
    <source>
        <dbReference type="ARBA" id="ARBA00023128"/>
    </source>
</evidence>
<organism evidence="9">
    <name type="scientific">Octopus bimaculoides</name>
    <name type="common">California two-spotted octopus</name>
    <dbReference type="NCBI Taxonomy" id="37653"/>
    <lineage>
        <taxon>Eukaryota</taxon>
        <taxon>Metazoa</taxon>
        <taxon>Spiralia</taxon>
        <taxon>Lophotrochozoa</taxon>
        <taxon>Mollusca</taxon>
        <taxon>Cephalopoda</taxon>
        <taxon>Coleoidea</taxon>
        <taxon>Octopodiformes</taxon>
        <taxon>Octopoda</taxon>
        <taxon>Incirrata</taxon>
        <taxon>Octopodidae</taxon>
        <taxon>Octopus</taxon>
    </lineage>
</organism>
<proteinExistence type="inferred from homology"/>
<dbReference type="InterPro" id="IPR018305">
    <property type="entry name" value="Ribosomal_m50"/>
</dbReference>
<gene>
    <name evidence="9" type="ORF">OCBIM_22033544mg</name>
</gene>
<comment type="subcellular location">
    <subcellularLocation>
        <location evidence="1">Mitochondrion</location>
    </subcellularLocation>
</comment>
<protein>
    <recommendedName>
        <fullName evidence="6">Large ribosomal subunit protein mL50</fullName>
    </recommendedName>
    <alternativeName>
        <fullName evidence="7">39S ribosomal protein L50, mitochondrial</fullName>
    </alternativeName>
</protein>